<dbReference type="AlphaFoldDB" id="X0WFI5"/>
<sequence>LILPIGVHSLSIGWIEQLFIRGDGTWEVIASFN</sequence>
<name>X0WFI5_9ZZZZ</name>
<accession>X0WFI5</accession>
<protein>
    <recommendedName>
        <fullName evidence="2">DUF4440 domain-containing protein</fullName>
    </recommendedName>
</protein>
<gene>
    <name evidence="1" type="ORF">S01H1_58902</name>
</gene>
<proteinExistence type="predicted"/>
<evidence type="ECO:0000313" key="1">
    <source>
        <dbReference type="EMBL" id="GAG23293.1"/>
    </source>
</evidence>
<comment type="caution">
    <text evidence="1">The sequence shown here is derived from an EMBL/GenBank/DDBJ whole genome shotgun (WGS) entry which is preliminary data.</text>
</comment>
<feature type="non-terminal residue" evidence="1">
    <location>
        <position position="1"/>
    </location>
</feature>
<dbReference type="EMBL" id="BARS01038497">
    <property type="protein sequence ID" value="GAG23293.1"/>
    <property type="molecule type" value="Genomic_DNA"/>
</dbReference>
<organism evidence="1">
    <name type="scientific">marine sediment metagenome</name>
    <dbReference type="NCBI Taxonomy" id="412755"/>
    <lineage>
        <taxon>unclassified sequences</taxon>
        <taxon>metagenomes</taxon>
        <taxon>ecological metagenomes</taxon>
    </lineage>
</organism>
<reference evidence="1" key="1">
    <citation type="journal article" date="2014" name="Front. Microbiol.">
        <title>High frequency of phylogenetically diverse reductive dehalogenase-homologous genes in deep subseafloor sedimentary metagenomes.</title>
        <authorList>
            <person name="Kawai M."/>
            <person name="Futagami T."/>
            <person name="Toyoda A."/>
            <person name="Takaki Y."/>
            <person name="Nishi S."/>
            <person name="Hori S."/>
            <person name="Arai W."/>
            <person name="Tsubouchi T."/>
            <person name="Morono Y."/>
            <person name="Uchiyama I."/>
            <person name="Ito T."/>
            <person name="Fujiyama A."/>
            <person name="Inagaki F."/>
            <person name="Takami H."/>
        </authorList>
    </citation>
    <scope>NUCLEOTIDE SEQUENCE</scope>
    <source>
        <strain evidence="1">Expedition CK06-06</strain>
    </source>
</reference>
<evidence type="ECO:0008006" key="2">
    <source>
        <dbReference type="Google" id="ProtNLM"/>
    </source>
</evidence>